<accession>A0ABP8NXH3</accession>
<organism evidence="1 2">
    <name type="scientific">Rhodococcus olei</name>
    <dbReference type="NCBI Taxonomy" id="2161675"/>
    <lineage>
        <taxon>Bacteria</taxon>
        <taxon>Bacillati</taxon>
        <taxon>Actinomycetota</taxon>
        <taxon>Actinomycetes</taxon>
        <taxon>Mycobacteriales</taxon>
        <taxon>Nocardiaceae</taxon>
        <taxon>Rhodococcus</taxon>
    </lineage>
</organism>
<name>A0ABP8NXH3_9NOCA</name>
<sequence length="122" mass="13064">MAIEKIPGLPAGTVGFRAVGVVTADDYRTVLDPAIDAAVDAHEQVNLVYVLGAGFDRYSLGAMWQDARMIGVPRDIWGRLALVTDHTGLGEAVHLLAFLFPGELRVFAADREADAIEWVSGG</sequence>
<keyword evidence="2" id="KW-1185">Reference proteome</keyword>
<evidence type="ECO:0000313" key="1">
    <source>
        <dbReference type="EMBL" id="GAA4473467.1"/>
    </source>
</evidence>
<dbReference type="RefSeq" id="WP_345342257.1">
    <property type="nucleotide sequence ID" value="NZ_BAABFB010000019.1"/>
</dbReference>
<reference evidence="2" key="1">
    <citation type="journal article" date="2019" name="Int. J. Syst. Evol. Microbiol.">
        <title>The Global Catalogue of Microorganisms (GCM) 10K type strain sequencing project: providing services to taxonomists for standard genome sequencing and annotation.</title>
        <authorList>
            <consortium name="The Broad Institute Genomics Platform"/>
            <consortium name="The Broad Institute Genome Sequencing Center for Infectious Disease"/>
            <person name="Wu L."/>
            <person name="Ma J."/>
        </authorList>
    </citation>
    <scope>NUCLEOTIDE SEQUENCE [LARGE SCALE GENOMIC DNA]</scope>
    <source>
        <strain evidence="2">JCM 32206</strain>
    </source>
</reference>
<dbReference type="SUPFAM" id="SSF52091">
    <property type="entry name" value="SpoIIaa-like"/>
    <property type="match status" value="1"/>
</dbReference>
<evidence type="ECO:0000313" key="2">
    <source>
        <dbReference type="Proteomes" id="UP001501183"/>
    </source>
</evidence>
<dbReference type="InterPro" id="IPR036513">
    <property type="entry name" value="STAS_dom_sf"/>
</dbReference>
<dbReference type="EMBL" id="BAABFB010000019">
    <property type="protein sequence ID" value="GAA4473467.1"/>
    <property type="molecule type" value="Genomic_DNA"/>
</dbReference>
<evidence type="ECO:0008006" key="3">
    <source>
        <dbReference type="Google" id="ProtNLM"/>
    </source>
</evidence>
<comment type="caution">
    <text evidence="1">The sequence shown here is derived from an EMBL/GenBank/DDBJ whole genome shotgun (WGS) entry which is preliminary data.</text>
</comment>
<dbReference type="InterPro" id="IPR021866">
    <property type="entry name" value="SpoIIAA-like"/>
</dbReference>
<dbReference type="InterPro" id="IPR038396">
    <property type="entry name" value="SpoIIAA-like_sf"/>
</dbReference>
<gene>
    <name evidence="1" type="ORF">GCM10023094_07150</name>
</gene>
<protein>
    <recommendedName>
        <fullName evidence="3">SpoIIAA-like protein</fullName>
    </recommendedName>
</protein>
<dbReference type="Proteomes" id="UP001501183">
    <property type="component" value="Unassembled WGS sequence"/>
</dbReference>
<proteinExistence type="predicted"/>
<dbReference type="Gene3D" id="3.40.50.10600">
    <property type="entry name" value="SpoIIaa-like domains"/>
    <property type="match status" value="1"/>
</dbReference>
<dbReference type="Pfam" id="PF11964">
    <property type="entry name" value="SpoIIAA-like"/>
    <property type="match status" value="1"/>
</dbReference>